<reference evidence="1 2" key="1">
    <citation type="submission" date="2018-06" db="EMBL/GenBank/DDBJ databases">
        <title>Extensive metabolic versatility and redundancy in microbially diverse, dynamic hydrothermal sediments.</title>
        <authorList>
            <person name="Dombrowski N."/>
            <person name="Teske A."/>
            <person name="Baker B.J."/>
        </authorList>
    </citation>
    <scope>NUCLEOTIDE SEQUENCE [LARGE SCALE GENOMIC DNA]</scope>
    <source>
        <strain evidence="1">B3_G15</strain>
    </source>
</reference>
<proteinExistence type="predicted"/>
<evidence type="ECO:0000313" key="2">
    <source>
        <dbReference type="Proteomes" id="UP000280417"/>
    </source>
</evidence>
<name>A0A662DEH7_UNCAE</name>
<organism evidence="1 2">
    <name type="scientific">Aerophobetes bacterium</name>
    <dbReference type="NCBI Taxonomy" id="2030807"/>
    <lineage>
        <taxon>Bacteria</taxon>
        <taxon>Candidatus Aerophobota</taxon>
    </lineage>
</organism>
<evidence type="ECO:0000313" key="1">
    <source>
        <dbReference type="EMBL" id="RLE12326.1"/>
    </source>
</evidence>
<sequence length="139" mass="15691">MKQVALFYLMMSIIATLVFSGELVFAEEPENFSLPAVFKYPVIKERDPFSPLIKKEEKPKEEKPKKKPLPVVTQSEYKLVGIVWYGERGVALISKGGKSWVAEEGQVLDGLKVARIEGERGEVILVGEDKIVKLRMLKI</sequence>
<comment type="caution">
    <text evidence="1">The sequence shown here is derived from an EMBL/GenBank/DDBJ whole genome shotgun (WGS) entry which is preliminary data.</text>
</comment>
<evidence type="ECO:0008006" key="3">
    <source>
        <dbReference type="Google" id="ProtNLM"/>
    </source>
</evidence>
<gene>
    <name evidence="1" type="ORF">DRJ04_06420</name>
</gene>
<dbReference type="AlphaFoldDB" id="A0A662DEH7"/>
<dbReference type="Proteomes" id="UP000280417">
    <property type="component" value="Unassembled WGS sequence"/>
</dbReference>
<protein>
    <recommendedName>
        <fullName evidence="3">Type II secretion system protein GspC N-terminal domain-containing protein</fullName>
    </recommendedName>
</protein>
<dbReference type="EMBL" id="QMQA01000173">
    <property type="protein sequence ID" value="RLE12326.1"/>
    <property type="molecule type" value="Genomic_DNA"/>
</dbReference>
<accession>A0A662DEH7</accession>